<comment type="catalytic activity">
    <reaction evidence="1">
        <text>ATP + protein L-histidine = ADP + protein N-phospho-L-histidine.</text>
        <dbReference type="EC" id="2.7.13.3"/>
    </reaction>
</comment>
<gene>
    <name evidence="17" type="ORF">PHACT_14075</name>
</gene>
<keyword evidence="11" id="KW-0067">ATP-binding</keyword>
<organism evidence="17 18">
    <name type="scientific">Pseudohongiella acticola</name>
    <dbReference type="NCBI Taxonomy" id="1524254"/>
    <lineage>
        <taxon>Bacteria</taxon>
        <taxon>Pseudomonadati</taxon>
        <taxon>Pseudomonadota</taxon>
        <taxon>Gammaproteobacteria</taxon>
        <taxon>Pseudomonadales</taxon>
        <taxon>Pseudohongiellaceae</taxon>
        <taxon>Pseudohongiella</taxon>
    </lineage>
</organism>
<dbReference type="SMART" id="SM00388">
    <property type="entry name" value="HisKA"/>
    <property type="match status" value="1"/>
</dbReference>
<keyword evidence="4" id="KW-0813">Transport</keyword>
<dbReference type="PANTHER" id="PTHR45453">
    <property type="entry name" value="PHOSPHATE REGULON SENSOR PROTEIN PHOR"/>
    <property type="match status" value="1"/>
</dbReference>
<dbReference type="PROSITE" id="PS50109">
    <property type="entry name" value="HIS_KIN"/>
    <property type="match status" value="1"/>
</dbReference>
<evidence type="ECO:0000256" key="13">
    <source>
        <dbReference type="ARBA" id="ARBA00023012"/>
    </source>
</evidence>
<evidence type="ECO:0000256" key="3">
    <source>
        <dbReference type="ARBA" id="ARBA00012438"/>
    </source>
</evidence>
<name>A0A1E8CGT9_9GAMM</name>
<keyword evidence="6" id="KW-0597">Phosphoprotein</keyword>
<dbReference type="OrthoDB" id="9813151at2"/>
<dbReference type="Proteomes" id="UP000175669">
    <property type="component" value="Unassembled WGS sequence"/>
</dbReference>
<evidence type="ECO:0000313" key="17">
    <source>
        <dbReference type="EMBL" id="OFE11643.1"/>
    </source>
</evidence>
<dbReference type="InterPro" id="IPR014310">
    <property type="entry name" value="Sig_transdc_His_kinase_PhoR"/>
</dbReference>
<evidence type="ECO:0000256" key="6">
    <source>
        <dbReference type="ARBA" id="ARBA00022553"/>
    </source>
</evidence>
<comment type="caution">
    <text evidence="17">The sequence shown here is derived from an EMBL/GenBank/DDBJ whole genome shotgun (WGS) entry which is preliminary data.</text>
</comment>
<dbReference type="InterPro" id="IPR005467">
    <property type="entry name" value="His_kinase_dom"/>
</dbReference>
<dbReference type="GO" id="GO:0005886">
    <property type="term" value="C:plasma membrane"/>
    <property type="evidence" value="ECO:0007669"/>
    <property type="project" value="UniProtKB-SubCell"/>
</dbReference>
<reference evidence="18" key="1">
    <citation type="submission" date="2016-07" db="EMBL/GenBank/DDBJ databases">
        <authorList>
            <person name="Florea S."/>
            <person name="Webb J.S."/>
            <person name="Jaromczyk J."/>
            <person name="Schardl C.L."/>
        </authorList>
    </citation>
    <scope>NUCLEOTIDE SEQUENCE [LARGE SCALE GENOMIC DNA]</scope>
    <source>
        <strain evidence="18">KCTC 42131</strain>
    </source>
</reference>
<dbReference type="InterPro" id="IPR050351">
    <property type="entry name" value="BphY/WalK/GraS-like"/>
</dbReference>
<dbReference type="RefSeq" id="WP_070118893.1">
    <property type="nucleotide sequence ID" value="NZ_MASR01000002.1"/>
</dbReference>
<dbReference type="InterPro" id="IPR021766">
    <property type="entry name" value="PhoR_N"/>
</dbReference>
<dbReference type="InterPro" id="IPR036097">
    <property type="entry name" value="HisK_dim/P_sf"/>
</dbReference>
<dbReference type="SMART" id="SM00387">
    <property type="entry name" value="HATPase_c"/>
    <property type="match status" value="1"/>
</dbReference>
<dbReference type="EC" id="2.7.13.3" evidence="3"/>
<evidence type="ECO:0000259" key="16">
    <source>
        <dbReference type="PROSITE" id="PS50109"/>
    </source>
</evidence>
<dbReference type="CDD" id="cd00082">
    <property type="entry name" value="HisKA"/>
    <property type="match status" value="1"/>
</dbReference>
<feature type="transmembrane region" description="Helical" evidence="15">
    <location>
        <begin position="12"/>
        <end position="43"/>
    </location>
</feature>
<keyword evidence="5" id="KW-1003">Cell membrane</keyword>
<keyword evidence="12 15" id="KW-1133">Transmembrane helix</keyword>
<sequence length="444" mass="50028">MISDWQSALKRLTLIFLALLLAGWLIGAPALVVLVGTIVYLIYHLRQLRRLYNWLRDNQNSEPSPPPEGHGIWGFVFDGIYLLQRRERDALTHLRSIIDKAQESTGALEMAVVMISNKNGLEWWNPAASRLLGFQSPKDRNQPVTNLIREPQFIDYYGKGHFSSPLKLSSPVNPALMLEFQITSFGDGERLMLVRDISQLYRLEMMRKDFVGNVSHELRTPITVITGYLETMLDDRQNIAPRWSRPLEQMYQQSQRMENIIRDLLTLSQLETRSASKQLSAVQLQSLLREIKQDAEQVSQDKKQVFQLDCDPDIYIRGNINELYSAISNLTINAAKYTQAGGNISLNAYTTRDGLTIKVTDNGPGIEAHHIPRLTERFYRVDESRSTDTGGTGLGLAIVKHVLARHGGRLDIASKIGDGSQFSCLLPADRVLTAEQANSRSPAG</sequence>
<dbReference type="SUPFAM" id="SSF55874">
    <property type="entry name" value="ATPase domain of HSP90 chaperone/DNA topoisomerase II/histidine kinase"/>
    <property type="match status" value="1"/>
</dbReference>
<keyword evidence="9" id="KW-0547">Nucleotide-binding</keyword>
<dbReference type="FunFam" id="3.30.565.10:FF:000006">
    <property type="entry name" value="Sensor histidine kinase WalK"/>
    <property type="match status" value="1"/>
</dbReference>
<evidence type="ECO:0000256" key="4">
    <source>
        <dbReference type="ARBA" id="ARBA00022448"/>
    </source>
</evidence>
<evidence type="ECO:0000256" key="15">
    <source>
        <dbReference type="SAM" id="Phobius"/>
    </source>
</evidence>
<evidence type="ECO:0000256" key="12">
    <source>
        <dbReference type="ARBA" id="ARBA00022989"/>
    </source>
</evidence>
<keyword evidence="14 15" id="KW-0472">Membrane</keyword>
<dbReference type="GO" id="GO:0016036">
    <property type="term" value="P:cellular response to phosphate starvation"/>
    <property type="evidence" value="ECO:0007669"/>
    <property type="project" value="TreeGrafter"/>
</dbReference>
<evidence type="ECO:0000256" key="2">
    <source>
        <dbReference type="ARBA" id="ARBA00004236"/>
    </source>
</evidence>
<dbReference type="AlphaFoldDB" id="A0A1E8CGT9"/>
<dbReference type="Pfam" id="PF02518">
    <property type="entry name" value="HATPase_c"/>
    <property type="match status" value="1"/>
</dbReference>
<dbReference type="EMBL" id="MASR01000002">
    <property type="protein sequence ID" value="OFE11643.1"/>
    <property type="molecule type" value="Genomic_DNA"/>
</dbReference>
<dbReference type="NCBIfam" id="NF008235">
    <property type="entry name" value="PRK11006.1"/>
    <property type="match status" value="1"/>
</dbReference>
<dbReference type="FunFam" id="1.10.287.130:FF:000008">
    <property type="entry name" value="Two-component sensor histidine kinase"/>
    <property type="match status" value="1"/>
</dbReference>
<evidence type="ECO:0000256" key="1">
    <source>
        <dbReference type="ARBA" id="ARBA00000085"/>
    </source>
</evidence>
<dbReference type="PRINTS" id="PR00344">
    <property type="entry name" value="BCTRLSENSOR"/>
</dbReference>
<evidence type="ECO:0000256" key="9">
    <source>
        <dbReference type="ARBA" id="ARBA00022741"/>
    </source>
</evidence>
<comment type="subcellular location">
    <subcellularLocation>
        <location evidence="2">Cell membrane</location>
    </subcellularLocation>
</comment>
<dbReference type="Pfam" id="PF11808">
    <property type="entry name" value="PhoR"/>
    <property type="match status" value="1"/>
</dbReference>
<dbReference type="InterPro" id="IPR003594">
    <property type="entry name" value="HATPase_dom"/>
</dbReference>
<dbReference type="PANTHER" id="PTHR45453:SF1">
    <property type="entry name" value="PHOSPHATE REGULON SENSOR PROTEIN PHOR"/>
    <property type="match status" value="1"/>
</dbReference>
<evidence type="ECO:0000256" key="11">
    <source>
        <dbReference type="ARBA" id="ARBA00022840"/>
    </source>
</evidence>
<evidence type="ECO:0000256" key="8">
    <source>
        <dbReference type="ARBA" id="ARBA00022692"/>
    </source>
</evidence>
<dbReference type="STRING" id="1524254.PHACT_14075"/>
<evidence type="ECO:0000256" key="5">
    <source>
        <dbReference type="ARBA" id="ARBA00022475"/>
    </source>
</evidence>
<dbReference type="InterPro" id="IPR003661">
    <property type="entry name" value="HisK_dim/P_dom"/>
</dbReference>
<keyword evidence="8 15" id="KW-0812">Transmembrane</keyword>
<keyword evidence="18" id="KW-1185">Reference proteome</keyword>
<keyword evidence="10 17" id="KW-0418">Kinase</keyword>
<dbReference type="NCBIfam" id="TIGR02966">
    <property type="entry name" value="phoR_proteo"/>
    <property type="match status" value="1"/>
</dbReference>
<dbReference type="SUPFAM" id="SSF47384">
    <property type="entry name" value="Homodimeric domain of signal transducing histidine kinase"/>
    <property type="match status" value="1"/>
</dbReference>
<dbReference type="Pfam" id="PF00512">
    <property type="entry name" value="HisKA"/>
    <property type="match status" value="1"/>
</dbReference>
<dbReference type="InterPro" id="IPR004358">
    <property type="entry name" value="Sig_transdc_His_kin-like_C"/>
</dbReference>
<dbReference type="GO" id="GO:0005524">
    <property type="term" value="F:ATP binding"/>
    <property type="evidence" value="ECO:0007669"/>
    <property type="project" value="UniProtKB-KW"/>
</dbReference>
<dbReference type="GO" id="GO:0004721">
    <property type="term" value="F:phosphoprotein phosphatase activity"/>
    <property type="evidence" value="ECO:0007669"/>
    <property type="project" value="InterPro"/>
</dbReference>
<dbReference type="Gene3D" id="1.10.287.130">
    <property type="match status" value="1"/>
</dbReference>
<evidence type="ECO:0000256" key="14">
    <source>
        <dbReference type="ARBA" id="ARBA00023136"/>
    </source>
</evidence>
<evidence type="ECO:0000313" key="18">
    <source>
        <dbReference type="Proteomes" id="UP000175669"/>
    </source>
</evidence>
<dbReference type="InterPro" id="IPR036890">
    <property type="entry name" value="HATPase_C_sf"/>
</dbReference>
<dbReference type="GO" id="GO:0000155">
    <property type="term" value="F:phosphorelay sensor kinase activity"/>
    <property type="evidence" value="ECO:0007669"/>
    <property type="project" value="InterPro"/>
</dbReference>
<feature type="domain" description="Histidine kinase" evidence="16">
    <location>
        <begin position="213"/>
        <end position="430"/>
    </location>
</feature>
<proteinExistence type="predicted"/>
<evidence type="ECO:0000256" key="7">
    <source>
        <dbReference type="ARBA" id="ARBA00022679"/>
    </source>
</evidence>
<protein>
    <recommendedName>
        <fullName evidence="3">histidine kinase</fullName>
        <ecNumber evidence="3">2.7.13.3</ecNumber>
    </recommendedName>
</protein>
<evidence type="ECO:0000256" key="10">
    <source>
        <dbReference type="ARBA" id="ARBA00022777"/>
    </source>
</evidence>
<accession>A0A1E8CGT9</accession>
<dbReference type="Gene3D" id="3.30.565.10">
    <property type="entry name" value="Histidine kinase-like ATPase, C-terminal domain"/>
    <property type="match status" value="1"/>
</dbReference>
<keyword evidence="13" id="KW-0902">Two-component regulatory system</keyword>
<keyword evidence="7" id="KW-0808">Transferase</keyword>